<proteinExistence type="predicted"/>
<dbReference type="OrthoDB" id="5619922at2"/>
<protein>
    <recommendedName>
        <fullName evidence="3">Glycoside hydrolase family 42 N-terminal domain-containing protein</fullName>
    </recommendedName>
</protein>
<dbReference type="Proteomes" id="UP000245506">
    <property type="component" value="Unassembled WGS sequence"/>
</dbReference>
<dbReference type="AlphaFoldDB" id="A0A317CQB3"/>
<dbReference type="EMBL" id="QGKL01000011">
    <property type="protein sequence ID" value="PWQ98492.1"/>
    <property type="molecule type" value="Genomic_DNA"/>
</dbReference>
<reference evidence="1 2" key="1">
    <citation type="submission" date="2018-05" db="EMBL/GenBank/DDBJ databases">
        <title>Leucothrix arctica sp. nov., isolated from Arctic seawater.</title>
        <authorList>
            <person name="Choi A."/>
            <person name="Baek K."/>
        </authorList>
    </citation>
    <scope>NUCLEOTIDE SEQUENCE [LARGE SCALE GENOMIC DNA]</scope>
    <source>
        <strain evidence="1 2">IMCC9719</strain>
    </source>
</reference>
<dbReference type="InterPro" id="IPR017853">
    <property type="entry name" value="GH"/>
</dbReference>
<keyword evidence="2" id="KW-1185">Reference proteome</keyword>
<accession>A0A317CQB3</accession>
<evidence type="ECO:0000313" key="2">
    <source>
        <dbReference type="Proteomes" id="UP000245506"/>
    </source>
</evidence>
<comment type="caution">
    <text evidence="1">The sequence shown here is derived from an EMBL/GenBank/DDBJ whole genome shotgun (WGS) entry which is preliminary data.</text>
</comment>
<evidence type="ECO:0008006" key="3">
    <source>
        <dbReference type="Google" id="ProtNLM"/>
    </source>
</evidence>
<evidence type="ECO:0000313" key="1">
    <source>
        <dbReference type="EMBL" id="PWQ98492.1"/>
    </source>
</evidence>
<organism evidence="1 2">
    <name type="scientific">Leucothrix arctica</name>
    <dbReference type="NCBI Taxonomy" id="1481894"/>
    <lineage>
        <taxon>Bacteria</taxon>
        <taxon>Pseudomonadati</taxon>
        <taxon>Pseudomonadota</taxon>
        <taxon>Gammaproteobacteria</taxon>
        <taxon>Thiotrichales</taxon>
        <taxon>Thiotrichaceae</taxon>
        <taxon>Leucothrix</taxon>
    </lineage>
</organism>
<gene>
    <name evidence="1" type="ORF">DKT75_03305</name>
</gene>
<dbReference type="Gene3D" id="3.20.20.80">
    <property type="entry name" value="Glycosidases"/>
    <property type="match status" value="1"/>
</dbReference>
<name>A0A317CQB3_9GAMM</name>
<dbReference type="RefSeq" id="WP_109822010.1">
    <property type="nucleotide sequence ID" value="NZ_QGKL01000011.1"/>
</dbReference>
<dbReference type="SUPFAM" id="SSF51445">
    <property type="entry name" value="(Trans)glycosidases"/>
    <property type="match status" value="1"/>
</dbReference>
<sequence>MKILKNILFIILLGGTLLALTAALLMPKGFYDDLLYPKTHTASQPSSLAKPIKTTQLIKPQARDTQVASKPPAFQQVKAEPARLNSQVEVIEGMDWRLPSYAKRSKNGGLISETAGASDYVRGDFHIVRWDKTNPSSGQYNFTELQRALDRAPNQQILLRPEIYSRCEAPAWALKQLRHTQHGSLIFWDSQYAGIVEPFIKALANFVRKNPQVIGVQLGIGDGEYRGDCKNFALKDGWGEFNMNPQELKEAETNFGFTPEKLESSTKKIVNVFANAFGANVSKLVFNNLEQFSWNAIAEPYNQRIPVIAKYVLDKGIGARDGQVEHWMRYMHRILGMQVKPANNGTCSLDMDERVADRFSTRYWGTENEFYGDLDYVRAEHGSYQNQAYRFLISSLRGLQMRRNYSLIFARGMEKLDHPVYKTQEFLRYLDKTMGKLKNDTPDAFILLGERYVADYRLAAEYPERKACQVKDRVAFRSFGRWITETSDSKPAMRINMPASDKLWGQGYYLPQGIDYEYAARSSQAFSFNLNDQLTKTRCNGDCPVEVKVTYLDSQQSKLSIQTDNKKTAALATKGDGKLRTATFRINLTPSHNNQADFKLIANINPVNLMLLRVNFLQQ</sequence>